<comment type="caution">
    <text evidence="5">The sequence shown here is derived from an EMBL/GenBank/DDBJ whole genome shotgun (WGS) entry which is preliminary data.</text>
</comment>
<dbReference type="InterPro" id="IPR050204">
    <property type="entry name" value="AraC_XylS_family_regulators"/>
</dbReference>
<keyword evidence="6" id="KW-1185">Reference proteome</keyword>
<protein>
    <recommendedName>
        <fullName evidence="4">HTH araC/xylS-type domain-containing protein</fullName>
    </recommendedName>
</protein>
<feature type="domain" description="HTH araC/xylS-type" evidence="4">
    <location>
        <begin position="226"/>
        <end position="311"/>
    </location>
</feature>
<evidence type="ECO:0000259" key="4">
    <source>
        <dbReference type="PROSITE" id="PS01124"/>
    </source>
</evidence>
<dbReference type="PROSITE" id="PS01124">
    <property type="entry name" value="HTH_ARAC_FAMILY_2"/>
    <property type="match status" value="1"/>
</dbReference>
<keyword evidence="3" id="KW-0804">Transcription</keyword>
<dbReference type="Proteomes" id="UP000239724">
    <property type="component" value="Unassembled WGS sequence"/>
</dbReference>
<dbReference type="InterPro" id="IPR018060">
    <property type="entry name" value="HTH_AraC"/>
</dbReference>
<keyword evidence="2" id="KW-0238">DNA-binding</keyword>
<dbReference type="OrthoDB" id="7285481at2"/>
<name>A0A2S6NJI6_RHOGL</name>
<dbReference type="AlphaFoldDB" id="A0A2S6NJI6"/>
<dbReference type="SMART" id="SM00342">
    <property type="entry name" value="HTH_ARAC"/>
    <property type="match status" value="1"/>
</dbReference>
<accession>A0A2S6NJI6</accession>
<reference evidence="5 6" key="1">
    <citation type="journal article" date="2018" name="Arch. Microbiol.">
        <title>New insights into the metabolic potential of the phototrophic purple bacterium Rhodopila globiformis DSM 161(T) from its draft genome sequence and evidence for a vanadium-dependent nitrogenase.</title>
        <authorList>
            <person name="Imhoff J.F."/>
            <person name="Rahn T."/>
            <person name="Kunzel S."/>
            <person name="Neulinger S.C."/>
        </authorList>
    </citation>
    <scope>NUCLEOTIDE SEQUENCE [LARGE SCALE GENOMIC DNA]</scope>
    <source>
        <strain evidence="5 6">DSM 161</strain>
    </source>
</reference>
<dbReference type="EMBL" id="NHRY01000080">
    <property type="protein sequence ID" value="PPQ35029.1"/>
    <property type="molecule type" value="Genomic_DNA"/>
</dbReference>
<evidence type="ECO:0000313" key="5">
    <source>
        <dbReference type="EMBL" id="PPQ35029.1"/>
    </source>
</evidence>
<keyword evidence="1" id="KW-0805">Transcription regulation</keyword>
<evidence type="ECO:0000313" key="6">
    <source>
        <dbReference type="Proteomes" id="UP000239724"/>
    </source>
</evidence>
<gene>
    <name evidence="5" type="ORF">CCS01_09000</name>
</gene>
<organism evidence="5 6">
    <name type="scientific">Rhodopila globiformis</name>
    <name type="common">Rhodopseudomonas globiformis</name>
    <dbReference type="NCBI Taxonomy" id="1071"/>
    <lineage>
        <taxon>Bacteria</taxon>
        <taxon>Pseudomonadati</taxon>
        <taxon>Pseudomonadota</taxon>
        <taxon>Alphaproteobacteria</taxon>
        <taxon>Acetobacterales</taxon>
        <taxon>Acetobacteraceae</taxon>
        <taxon>Rhodopila</taxon>
    </lineage>
</organism>
<dbReference type="PANTHER" id="PTHR46796">
    <property type="entry name" value="HTH-TYPE TRANSCRIPTIONAL ACTIVATOR RHAS-RELATED"/>
    <property type="match status" value="1"/>
</dbReference>
<evidence type="ECO:0000256" key="2">
    <source>
        <dbReference type="ARBA" id="ARBA00023125"/>
    </source>
</evidence>
<evidence type="ECO:0000256" key="1">
    <source>
        <dbReference type="ARBA" id="ARBA00023015"/>
    </source>
</evidence>
<dbReference type="RefSeq" id="WP_104518518.1">
    <property type="nucleotide sequence ID" value="NZ_NHRY01000080.1"/>
</dbReference>
<evidence type="ECO:0000256" key="3">
    <source>
        <dbReference type="ARBA" id="ARBA00023163"/>
    </source>
</evidence>
<sequence length="324" mass="36257">MPGSGSSIFTDADDYQAHLALPVDLLAVQPGRFRANLTWVGLPQLQLLHARETLSRVAYVSLPSDQIIVTFPTDQPSRLICDGVSLRWGDLMFHSPGERFHQRITAPCSWGAIALALPTLTAYSRILNGWDLAIPPRGRMLRLPLGHRRQFLQLHARAARVAERYLNRLSHPEVARSLEQDLIVTLVACLIGAEPRGASAAGSHRATMLVRFQEVLAACPNTVPQVAEVCRIMRVSERVLRAWCLPVLGMTAAQYLCLRRLRQARRALRQADAAPETVHDVLTRYGFADFRHFAVAYRRAFGEQPPDCPDNGQPAPRRRKFLLI</sequence>
<proteinExistence type="predicted"/>
<dbReference type="GO" id="GO:0003700">
    <property type="term" value="F:DNA-binding transcription factor activity"/>
    <property type="evidence" value="ECO:0007669"/>
    <property type="project" value="InterPro"/>
</dbReference>
<dbReference type="Pfam" id="PF12833">
    <property type="entry name" value="HTH_18"/>
    <property type="match status" value="1"/>
</dbReference>
<dbReference type="Gene3D" id="1.10.10.60">
    <property type="entry name" value="Homeodomain-like"/>
    <property type="match status" value="1"/>
</dbReference>
<dbReference type="GO" id="GO:0043565">
    <property type="term" value="F:sequence-specific DNA binding"/>
    <property type="evidence" value="ECO:0007669"/>
    <property type="project" value="InterPro"/>
</dbReference>
<dbReference type="PANTHER" id="PTHR46796:SF12">
    <property type="entry name" value="HTH-TYPE DNA-BINDING TRANSCRIPTIONAL ACTIVATOR EUTR"/>
    <property type="match status" value="1"/>
</dbReference>